<sequence length="34" mass="3712">MAPVYRCDPQAANGVGLTNPLKLLDRMLSQVLRA</sequence>
<evidence type="ECO:0000313" key="1">
    <source>
        <dbReference type="EMBL" id="TWT77079.1"/>
    </source>
</evidence>
<accession>A0A5C5YQF9</accession>
<evidence type="ECO:0000313" key="2">
    <source>
        <dbReference type="Proteomes" id="UP000318478"/>
    </source>
</evidence>
<gene>
    <name evidence="1" type="ORF">Pla123a_25090</name>
</gene>
<dbReference type="AlphaFoldDB" id="A0A5C5YQF9"/>
<dbReference type="Proteomes" id="UP000318478">
    <property type="component" value="Unassembled WGS sequence"/>
</dbReference>
<organism evidence="1 2">
    <name type="scientific">Posidoniimonas polymericola</name>
    <dbReference type="NCBI Taxonomy" id="2528002"/>
    <lineage>
        <taxon>Bacteria</taxon>
        <taxon>Pseudomonadati</taxon>
        <taxon>Planctomycetota</taxon>
        <taxon>Planctomycetia</taxon>
        <taxon>Pirellulales</taxon>
        <taxon>Lacipirellulaceae</taxon>
        <taxon>Posidoniimonas</taxon>
    </lineage>
</organism>
<dbReference type="EMBL" id="SJPO01000005">
    <property type="protein sequence ID" value="TWT77079.1"/>
    <property type="molecule type" value="Genomic_DNA"/>
</dbReference>
<protein>
    <submittedName>
        <fullName evidence="1">Uncharacterized protein</fullName>
    </submittedName>
</protein>
<keyword evidence="2" id="KW-1185">Reference proteome</keyword>
<proteinExistence type="predicted"/>
<name>A0A5C5YQF9_9BACT</name>
<reference evidence="1 2" key="1">
    <citation type="submission" date="2019-02" db="EMBL/GenBank/DDBJ databases">
        <title>Deep-cultivation of Planctomycetes and their phenomic and genomic characterization uncovers novel biology.</title>
        <authorList>
            <person name="Wiegand S."/>
            <person name="Jogler M."/>
            <person name="Boedeker C."/>
            <person name="Pinto D."/>
            <person name="Vollmers J."/>
            <person name="Rivas-Marin E."/>
            <person name="Kohn T."/>
            <person name="Peeters S.H."/>
            <person name="Heuer A."/>
            <person name="Rast P."/>
            <person name="Oberbeckmann S."/>
            <person name="Bunk B."/>
            <person name="Jeske O."/>
            <person name="Meyerdierks A."/>
            <person name="Storesund J.E."/>
            <person name="Kallscheuer N."/>
            <person name="Luecker S."/>
            <person name="Lage O.M."/>
            <person name="Pohl T."/>
            <person name="Merkel B.J."/>
            <person name="Hornburger P."/>
            <person name="Mueller R.-W."/>
            <person name="Bruemmer F."/>
            <person name="Labrenz M."/>
            <person name="Spormann A.M."/>
            <person name="Op Den Camp H."/>
            <person name="Overmann J."/>
            <person name="Amann R."/>
            <person name="Jetten M.S.M."/>
            <person name="Mascher T."/>
            <person name="Medema M.H."/>
            <person name="Devos D.P."/>
            <person name="Kaster A.-K."/>
            <person name="Ovreas L."/>
            <person name="Rohde M."/>
            <person name="Galperin M.Y."/>
            <person name="Jogler C."/>
        </authorList>
    </citation>
    <scope>NUCLEOTIDE SEQUENCE [LARGE SCALE GENOMIC DNA]</scope>
    <source>
        <strain evidence="1 2">Pla123a</strain>
    </source>
</reference>
<comment type="caution">
    <text evidence="1">The sequence shown here is derived from an EMBL/GenBank/DDBJ whole genome shotgun (WGS) entry which is preliminary data.</text>
</comment>